<evidence type="ECO:0000313" key="2">
    <source>
        <dbReference type="Proteomes" id="UP001233999"/>
    </source>
</evidence>
<protein>
    <submittedName>
        <fullName evidence="1">Uncharacterized protein</fullName>
    </submittedName>
</protein>
<dbReference type="EMBL" id="JASPKZ010007395">
    <property type="protein sequence ID" value="KAJ9584555.1"/>
    <property type="molecule type" value="Genomic_DNA"/>
</dbReference>
<reference evidence="1" key="2">
    <citation type="submission" date="2023-05" db="EMBL/GenBank/DDBJ databases">
        <authorList>
            <person name="Fouks B."/>
        </authorList>
    </citation>
    <scope>NUCLEOTIDE SEQUENCE</scope>
    <source>
        <strain evidence="1">Stay&amp;Tobe</strain>
        <tissue evidence="1">Testes</tissue>
    </source>
</reference>
<keyword evidence="2" id="KW-1185">Reference proteome</keyword>
<gene>
    <name evidence="1" type="ORF">L9F63_021100</name>
</gene>
<dbReference type="AlphaFoldDB" id="A0AAD7ZPQ9"/>
<name>A0AAD7ZPQ9_DIPPU</name>
<accession>A0AAD7ZPQ9</accession>
<feature type="non-terminal residue" evidence="1">
    <location>
        <position position="1"/>
    </location>
</feature>
<sequence>FPFHSHRLNKPDNYHNMYSEFLHHPHFVYMCYSFENIQSVTQNCHHSCVEEAFSENLSTCLFSMRTGHLEIGEVYVPAIPTFYDEFQEVSNSKLLL</sequence>
<dbReference type="Proteomes" id="UP001233999">
    <property type="component" value="Unassembled WGS sequence"/>
</dbReference>
<comment type="caution">
    <text evidence="1">The sequence shown here is derived from an EMBL/GenBank/DDBJ whole genome shotgun (WGS) entry which is preliminary data.</text>
</comment>
<feature type="non-terminal residue" evidence="1">
    <location>
        <position position="96"/>
    </location>
</feature>
<evidence type="ECO:0000313" key="1">
    <source>
        <dbReference type="EMBL" id="KAJ9584555.1"/>
    </source>
</evidence>
<proteinExistence type="predicted"/>
<organism evidence="1 2">
    <name type="scientific">Diploptera punctata</name>
    <name type="common">Pacific beetle cockroach</name>
    <dbReference type="NCBI Taxonomy" id="6984"/>
    <lineage>
        <taxon>Eukaryota</taxon>
        <taxon>Metazoa</taxon>
        <taxon>Ecdysozoa</taxon>
        <taxon>Arthropoda</taxon>
        <taxon>Hexapoda</taxon>
        <taxon>Insecta</taxon>
        <taxon>Pterygota</taxon>
        <taxon>Neoptera</taxon>
        <taxon>Polyneoptera</taxon>
        <taxon>Dictyoptera</taxon>
        <taxon>Blattodea</taxon>
        <taxon>Blaberoidea</taxon>
        <taxon>Blaberidae</taxon>
        <taxon>Diplopterinae</taxon>
        <taxon>Diploptera</taxon>
    </lineage>
</organism>
<reference evidence="1" key="1">
    <citation type="journal article" date="2023" name="IScience">
        <title>Live-bearing cockroach genome reveals convergent evolutionary mechanisms linked to viviparity in insects and beyond.</title>
        <authorList>
            <person name="Fouks B."/>
            <person name="Harrison M.C."/>
            <person name="Mikhailova A.A."/>
            <person name="Marchal E."/>
            <person name="English S."/>
            <person name="Carruthers M."/>
            <person name="Jennings E.C."/>
            <person name="Chiamaka E.L."/>
            <person name="Frigard R.A."/>
            <person name="Pippel M."/>
            <person name="Attardo G.M."/>
            <person name="Benoit J.B."/>
            <person name="Bornberg-Bauer E."/>
            <person name="Tobe S.S."/>
        </authorList>
    </citation>
    <scope>NUCLEOTIDE SEQUENCE</scope>
    <source>
        <strain evidence="1">Stay&amp;Tobe</strain>
    </source>
</reference>